<reference evidence="1" key="1">
    <citation type="submission" date="2023-10" db="EMBL/GenBank/DDBJ databases">
        <authorList>
            <person name="Chen Y."/>
            <person name="Shah S."/>
            <person name="Dougan E. K."/>
            <person name="Thang M."/>
            <person name="Chan C."/>
        </authorList>
    </citation>
    <scope>NUCLEOTIDE SEQUENCE [LARGE SCALE GENOMIC DNA]</scope>
</reference>
<sequence length="121" mass="12928">MFVAIVPRTFFSSPLSHRRAMAVSPARFSARVTRGLGSAGDRAFSDVRVLLPASSAVAGRSSVRPLVAGVSTCSSCQAYSEAVLPRRTASWSPAVPAFSCSLLLEQKSDFKERGLQNNVPR</sequence>
<evidence type="ECO:0000313" key="2">
    <source>
        <dbReference type="Proteomes" id="UP001189429"/>
    </source>
</evidence>
<name>A0ABN9TU32_9DINO</name>
<organism evidence="1 2">
    <name type="scientific">Prorocentrum cordatum</name>
    <dbReference type="NCBI Taxonomy" id="2364126"/>
    <lineage>
        <taxon>Eukaryota</taxon>
        <taxon>Sar</taxon>
        <taxon>Alveolata</taxon>
        <taxon>Dinophyceae</taxon>
        <taxon>Prorocentrales</taxon>
        <taxon>Prorocentraceae</taxon>
        <taxon>Prorocentrum</taxon>
    </lineage>
</organism>
<accession>A0ABN9TU32</accession>
<dbReference type="Proteomes" id="UP001189429">
    <property type="component" value="Unassembled WGS sequence"/>
</dbReference>
<protein>
    <submittedName>
        <fullName evidence="1">Uncharacterized protein</fullName>
    </submittedName>
</protein>
<proteinExistence type="predicted"/>
<keyword evidence="2" id="KW-1185">Reference proteome</keyword>
<evidence type="ECO:0000313" key="1">
    <source>
        <dbReference type="EMBL" id="CAK0849737.1"/>
    </source>
</evidence>
<dbReference type="EMBL" id="CAUYUJ010015086">
    <property type="protein sequence ID" value="CAK0849737.1"/>
    <property type="molecule type" value="Genomic_DNA"/>
</dbReference>
<gene>
    <name evidence="1" type="ORF">PCOR1329_LOCUS42352</name>
</gene>
<comment type="caution">
    <text evidence="1">The sequence shown here is derived from an EMBL/GenBank/DDBJ whole genome shotgun (WGS) entry which is preliminary data.</text>
</comment>